<evidence type="ECO:0000313" key="3">
    <source>
        <dbReference type="Proteomes" id="UP000694864"/>
    </source>
</evidence>
<reference evidence="3" key="1">
    <citation type="journal article" date="2014" name="Nat. Commun.">
        <title>The emerging biofuel crop Camelina sativa retains a highly undifferentiated hexaploid genome structure.</title>
        <authorList>
            <person name="Kagale S."/>
            <person name="Koh C."/>
            <person name="Nixon J."/>
            <person name="Bollina V."/>
            <person name="Clarke W.E."/>
            <person name="Tuteja R."/>
            <person name="Spillane C."/>
            <person name="Robinson S.J."/>
            <person name="Links M.G."/>
            <person name="Clarke C."/>
            <person name="Higgins E.E."/>
            <person name="Huebert T."/>
            <person name="Sharpe A.G."/>
            <person name="Parkin I.A."/>
        </authorList>
    </citation>
    <scope>NUCLEOTIDE SEQUENCE [LARGE SCALE GENOMIC DNA]</scope>
    <source>
        <strain evidence="3">cv. DH55</strain>
    </source>
</reference>
<dbReference type="SUPFAM" id="SSF56672">
    <property type="entry name" value="DNA/RNA polymerases"/>
    <property type="match status" value="1"/>
</dbReference>
<accession>A0ABM1R9G9</accession>
<dbReference type="PANTHER" id="PTHR11439">
    <property type="entry name" value="GAG-POL-RELATED RETROTRANSPOSON"/>
    <property type="match status" value="1"/>
</dbReference>
<dbReference type="Proteomes" id="UP000694864">
    <property type="component" value="Chromosome 3"/>
</dbReference>
<evidence type="ECO:0000259" key="2">
    <source>
        <dbReference type="Pfam" id="PF07727"/>
    </source>
</evidence>
<name>A0ABM1R9G9_CAMSA</name>
<dbReference type="Pfam" id="PF07727">
    <property type="entry name" value="RVT_2"/>
    <property type="match status" value="1"/>
</dbReference>
<dbReference type="RefSeq" id="XP_019095657.1">
    <property type="nucleotide sequence ID" value="XM_019240112.1"/>
</dbReference>
<organism evidence="3 4">
    <name type="scientific">Camelina sativa</name>
    <name type="common">False flax</name>
    <name type="synonym">Myagrum sativum</name>
    <dbReference type="NCBI Taxonomy" id="90675"/>
    <lineage>
        <taxon>Eukaryota</taxon>
        <taxon>Viridiplantae</taxon>
        <taxon>Streptophyta</taxon>
        <taxon>Embryophyta</taxon>
        <taxon>Tracheophyta</taxon>
        <taxon>Spermatophyta</taxon>
        <taxon>Magnoliopsida</taxon>
        <taxon>eudicotyledons</taxon>
        <taxon>Gunneridae</taxon>
        <taxon>Pentapetalae</taxon>
        <taxon>rosids</taxon>
        <taxon>malvids</taxon>
        <taxon>Brassicales</taxon>
        <taxon>Brassicaceae</taxon>
        <taxon>Camelineae</taxon>
        <taxon>Camelina</taxon>
    </lineage>
</organism>
<sequence length="308" mass="35044">MDVKSAFLNGELEEEVYVTQPPGFVIEGKEDNVLKLYKALYGLKQAPRAWYGRIDSYFIQNGFERSMNDAALYTKKKEEDVLIVSLYVDDLIITGNNVQLINTFKENMKSEFEMTDLGLLNYFLGMEVNQDDRGIFLSQEKYANKLIDKFGLKESKSVSTPLTPQEKRKGGEDEDKEFGDPSKYRSIVGGLLYLCASRPDVMYASSYISRYMSSPRMKHYQEAKRVLRYVKGTSSFGVFFTRKETPRLIAYSDSDWGSCHEDKKSTTCYVFSLGSAMFCWQSCKQQTAAQSTAEAEYIAVCAATNQAK</sequence>
<dbReference type="PANTHER" id="PTHR11439:SF463">
    <property type="entry name" value="REVERSE TRANSCRIPTASE TY1_COPIA-TYPE DOMAIN-CONTAINING PROTEIN"/>
    <property type="match status" value="1"/>
</dbReference>
<dbReference type="InterPro" id="IPR043502">
    <property type="entry name" value="DNA/RNA_pol_sf"/>
</dbReference>
<dbReference type="CDD" id="cd09272">
    <property type="entry name" value="RNase_HI_RT_Ty1"/>
    <property type="match status" value="1"/>
</dbReference>
<gene>
    <name evidence="4" type="primary">LOC109130515</name>
</gene>
<feature type="region of interest" description="Disordered" evidence="1">
    <location>
        <begin position="157"/>
        <end position="180"/>
    </location>
</feature>
<dbReference type="GeneID" id="109130515"/>
<evidence type="ECO:0000256" key="1">
    <source>
        <dbReference type="SAM" id="MobiDB-lite"/>
    </source>
</evidence>
<evidence type="ECO:0000313" key="4">
    <source>
        <dbReference type="RefSeq" id="XP_019095657.1"/>
    </source>
</evidence>
<keyword evidence="3" id="KW-1185">Reference proteome</keyword>
<reference evidence="4" key="2">
    <citation type="submission" date="2025-08" db="UniProtKB">
        <authorList>
            <consortium name="RefSeq"/>
        </authorList>
    </citation>
    <scope>IDENTIFICATION</scope>
    <source>
        <tissue evidence="4">Leaf</tissue>
    </source>
</reference>
<protein>
    <submittedName>
        <fullName evidence="4">Uncharacterized protein LOC109130515</fullName>
    </submittedName>
</protein>
<dbReference type="InterPro" id="IPR013103">
    <property type="entry name" value="RVT_2"/>
</dbReference>
<feature type="domain" description="Reverse transcriptase Ty1/copia-type" evidence="2">
    <location>
        <begin position="1"/>
        <end position="163"/>
    </location>
</feature>
<proteinExistence type="predicted"/>